<feature type="compositionally biased region" description="Polar residues" evidence="2">
    <location>
        <begin position="52"/>
        <end position="62"/>
    </location>
</feature>
<evidence type="ECO:0000313" key="4">
    <source>
        <dbReference type="EMBL" id="CEL65892.1"/>
    </source>
</evidence>
<reference evidence="4" key="1">
    <citation type="journal article" date="2015" name="PLoS ONE">
        <title>Comprehensive Evaluation of Toxoplasma gondii VEG and Neospora caninum LIV Genomes with Tachyzoite Stage Transcriptome and Proteome Defines Novel Transcript Features.</title>
        <authorList>
            <person name="Ramaprasad A."/>
            <person name="Mourier T."/>
            <person name="Naeem R."/>
            <person name="Malas T.B."/>
            <person name="Moussa E."/>
            <person name="Panigrahi A."/>
            <person name="Vermont S.J."/>
            <person name="Otto T.D."/>
            <person name="Wastling J."/>
            <person name="Pain A."/>
        </authorList>
    </citation>
    <scope>NUCLEOTIDE SEQUENCE</scope>
    <source>
        <strain evidence="4">Liverpool</strain>
    </source>
</reference>
<feature type="region of interest" description="Disordered" evidence="2">
    <location>
        <begin position="386"/>
        <end position="414"/>
    </location>
</feature>
<accession>A0A0F7UBV9</accession>
<feature type="coiled-coil region" evidence="1">
    <location>
        <begin position="195"/>
        <end position="247"/>
    </location>
</feature>
<feature type="compositionally biased region" description="Polar residues" evidence="2">
    <location>
        <begin position="276"/>
        <end position="286"/>
    </location>
</feature>
<proteinExistence type="predicted"/>
<feature type="region of interest" description="Disordered" evidence="2">
    <location>
        <begin position="258"/>
        <end position="295"/>
    </location>
</feature>
<feature type="chain" id="PRO_5002523073" evidence="3">
    <location>
        <begin position="36"/>
        <end position="538"/>
    </location>
</feature>
<evidence type="ECO:0000256" key="2">
    <source>
        <dbReference type="SAM" id="MobiDB-lite"/>
    </source>
</evidence>
<feature type="signal peptide" evidence="3">
    <location>
        <begin position="1"/>
        <end position="35"/>
    </location>
</feature>
<evidence type="ECO:0000256" key="1">
    <source>
        <dbReference type="SAM" id="Coils"/>
    </source>
</evidence>
<keyword evidence="3" id="KW-0732">Signal</keyword>
<feature type="region of interest" description="Disordered" evidence="2">
    <location>
        <begin position="474"/>
        <end position="538"/>
    </location>
</feature>
<protein>
    <submittedName>
        <fullName evidence="4">Uncharacterized protein</fullName>
    </submittedName>
</protein>
<feature type="region of interest" description="Disordered" evidence="2">
    <location>
        <begin position="33"/>
        <end position="74"/>
    </location>
</feature>
<dbReference type="AlphaFoldDB" id="A0A0F7UBV9"/>
<feature type="compositionally biased region" description="Polar residues" evidence="2">
    <location>
        <begin position="514"/>
        <end position="524"/>
    </location>
</feature>
<name>A0A0F7UBV9_NEOCL</name>
<gene>
    <name evidence="4" type="ORF">BN1204_017220</name>
</gene>
<keyword evidence="1" id="KW-0175">Coiled coil</keyword>
<sequence>MASGVSAHTTTVHLIVFSLQYVVSTFLQGLDATEAGPSPVRGPPGARRGVTPPSSVSEVSNTEGERVRRLAEASPSAEEITDRMIQIEKQLKDLVAFRYAERCNFRQFARMWFSEDAFCTQHLKRKDRQRHSEGHRSCFLETLIRLLRRGLRAQPFHMILMGLIRFRDHNGTLLLFQRRCHSACGIPSCQVPLAREVLKQRYKQQREEKERDLNAWAACLDALNFRIKLLDNERKDLENKLTEEQYVRFLVKLAGRGEGDSGGESTRALSGEADESASTSQSSDVAGSTPGGSDSLEALQREIPLARQEAAQALKKRRYWRNFLRTHEAQRPQGPTAEMLENERVDAACDFEKWQTELAELKARSSGAEKVYAALRARVRSLHQRRRAIVKKQKTGSQSGTKGTGTGTPLKGSWNARNRFARFDIVVEESDAQTPWRTRPSCAFWSQRTSGQSAAAGLQPGPAKHHVLLSARPYMQQRYQKPRRKPRKPAVSSEAERGGGGGAEPGPSTSTSGLNAASALQENRSAARLMRLTSHWRQ</sequence>
<evidence type="ECO:0000256" key="3">
    <source>
        <dbReference type="SAM" id="SignalP"/>
    </source>
</evidence>
<dbReference type="EMBL" id="LN714480">
    <property type="protein sequence ID" value="CEL65892.1"/>
    <property type="molecule type" value="Genomic_DNA"/>
</dbReference>
<organism evidence="4">
    <name type="scientific">Neospora caninum (strain Liverpool)</name>
    <dbReference type="NCBI Taxonomy" id="572307"/>
    <lineage>
        <taxon>Eukaryota</taxon>
        <taxon>Sar</taxon>
        <taxon>Alveolata</taxon>
        <taxon>Apicomplexa</taxon>
        <taxon>Conoidasida</taxon>
        <taxon>Coccidia</taxon>
        <taxon>Eucoccidiorida</taxon>
        <taxon>Eimeriorina</taxon>
        <taxon>Sarcocystidae</taxon>
        <taxon>Neospora</taxon>
    </lineage>
</organism>